<protein>
    <submittedName>
        <fullName evidence="1">Uncharacterized protein</fullName>
    </submittedName>
</protein>
<dbReference type="Proteomes" id="UP000198290">
    <property type="component" value="Chromosome"/>
</dbReference>
<dbReference type="EMBL" id="AP018823">
    <property type="protein sequence ID" value="BBF84166.1"/>
    <property type="molecule type" value="Genomic_DNA"/>
</dbReference>
<keyword evidence="2" id="KW-1185">Reference proteome</keyword>
<name>A0A3G9GF56_9NEIS</name>
<reference evidence="1 2" key="2">
    <citation type="journal article" date="2017" name="Genome Announc.">
        <title>Draft genome sequence of Aquitalea magnusonii strain H3, a plant growth-promoting bacterium of duckweed Lemna minor.</title>
        <authorList>
            <person name="Ishizawa H."/>
            <person name="Kuroda M."/>
            <person name="Ike M."/>
        </authorList>
    </citation>
    <scope>NUCLEOTIDE SEQUENCE [LARGE SCALE GENOMIC DNA]</scope>
    <source>
        <strain evidence="1 2">H3</strain>
    </source>
</reference>
<evidence type="ECO:0000313" key="1">
    <source>
        <dbReference type="EMBL" id="BBF84166.1"/>
    </source>
</evidence>
<evidence type="ECO:0000313" key="2">
    <source>
        <dbReference type="Proteomes" id="UP000198290"/>
    </source>
</evidence>
<accession>A0A3G9GF56</accession>
<dbReference type="KEGG" id="amah:DLM_0505"/>
<organism evidence="1 2">
    <name type="scientific">Aquitalea magnusonii</name>
    <dbReference type="NCBI Taxonomy" id="332411"/>
    <lineage>
        <taxon>Bacteria</taxon>
        <taxon>Pseudomonadati</taxon>
        <taxon>Pseudomonadota</taxon>
        <taxon>Betaproteobacteria</taxon>
        <taxon>Neisseriales</taxon>
        <taxon>Chromobacteriaceae</taxon>
        <taxon>Aquitalea</taxon>
    </lineage>
</organism>
<gene>
    <name evidence="1" type="ORF">DLM_0505</name>
</gene>
<reference evidence="2" key="1">
    <citation type="journal article" date="2017" name="Biotechnol. Biofuels">
        <title>Evaluation of environmental bacterial communities as a factor affecting the growth of duckweed Lemna minor.</title>
        <authorList>
            <person name="Ishizawa H."/>
            <person name="Kuroda M."/>
            <person name="Morikawa M."/>
            <person name="Ike M."/>
        </authorList>
    </citation>
    <scope>NUCLEOTIDE SEQUENCE [LARGE SCALE GENOMIC DNA]</scope>
    <source>
        <strain evidence="2">H3</strain>
    </source>
</reference>
<reference evidence="2" key="3">
    <citation type="journal article" date="2017" name="Plant Physiol. Biochem.">
        <title>Differential oxidative and antioxidative response of duckweed Lemna minor toward plant growth promoting/inhibiting bacteria.</title>
        <authorList>
            <person name="Ishizawa H."/>
            <person name="Kuroda M."/>
            <person name="Morikawa M."/>
            <person name="Ike M."/>
        </authorList>
    </citation>
    <scope>NUCLEOTIDE SEQUENCE [LARGE SCALE GENOMIC DNA]</scope>
    <source>
        <strain evidence="2">H3</strain>
    </source>
</reference>
<proteinExistence type="predicted"/>
<sequence length="37" mass="3963">MANEVDHNVTDAAAVLASAECPFSSPPQISHDTRDEH</sequence>
<dbReference type="AlphaFoldDB" id="A0A3G9GF56"/>